<comment type="caution">
    <text evidence="1">The sequence shown here is derived from an EMBL/GenBank/DDBJ whole genome shotgun (WGS) entry which is preliminary data.</text>
</comment>
<gene>
    <name evidence="1" type="ORF">GTP45_01255</name>
</gene>
<evidence type="ECO:0000313" key="2">
    <source>
        <dbReference type="Proteomes" id="UP000450012"/>
    </source>
</evidence>
<dbReference type="AlphaFoldDB" id="A0A7X4GL13"/>
<proteinExistence type="predicted"/>
<dbReference type="EMBL" id="WWCK01000001">
    <property type="protein sequence ID" value="MYM65460.1"/>
    <property type="molecule type" value="Genomic_DNA"/>
</dbReference>
<organism evidence="1 2">
    <name type="scientific">Duganella rivi</name>
    <dbReference type="NCBI Taxonomy" id="2666083"/>
    <lineage>
        <taxon>Bacteria</taxon>
        <taxon>Pseudomonadati</taxon>
        <taxon>Pseudomonadota</taxon>
        <taxon>Betaproteobacteria</taxon>
        <taxon>Burkholderiales</taxon>
        <taxon>Oxalobacteraceae</taxon>
        <taxon>Telluria group</taxon>
        <taxon>Duganella</taxon>
    </lineage>
</organism>
<protein>
    <submittedName>
        <fullName evidence="1">DUF2303 family protein</fullName>
    </submittedName>
</protein>
<dbReference type="InterPro" id="IPR019276">
    <property type="entry name" value="DUF2303"/>
</dbReference>
<evidence type="ECO:0000313" key="1">
    <source>
        <dbReference type="EMBL" id="MYM65460.1"/>
    </source>
</evidence>
<dbReference type="Pfam" id="PF10065">
    <property type="entry name" value="DUF2303"/>
    <property type="match status" value="1"/>
</dbReference>
<reference evidence="1 2" key="1">
    <citation type="submission" date="2019-12" db="EMBL/GenBank/DDBJ databases">
        <title>Novel species isolated from a subtropical stream in China.</title>
        <authorList>
            <person name="Lu H."/>
        </authorList>
    </citation>
    <scope>NUCLEOTIDE SEQUENCE [LARGE SCALE GENOMIC DNA]</scope>
    <source>
        <strain evidence="1 2">FT55W</strain>
    </source>
</reference>
<accession>A0A7X4GL13</accession>
<sequence length="293" mass="31610">MSDQNQTAGVAALAATPGEHIHLAGGILDKLLAQAAASNAVVTSGGVTQLLAPPDYKATDLTAAIEAARMAPSRKKGTVHLGDLDSFLTYVIQQGDPQRTRVYADVESRTLTAIFNDHQGVADGDAAGWRDHRAVYTAELSKEFENWLGNNGKPMEQEPFAIFLEDNIADVVEPSGDTLMTVALTLQAKNEVNFSSSRRLDNGQVQLQYTENLTTTAGGAAAMEVPRTFAIGTRLFKGGEGYKISARLKLRVGNGKVKFWYELDRPHLAIEDAFKAYVEQARAGKFTLLIGKA</sequence>
<dbReference type="RefSeq" id="WP_161012070.1">
    <property type="nucleotide sequence ID" value="NZ_WWCK01000001.1"/>
</dbReference>
<name>A0A7X4GL13_9BURK</name>
<keyword evidence="2" id="KW-1185">Reference proteome</keyword>
<dbReference type="Proteomes" id="UP000450012">
    <property type="component" value="Unassembled WGS sequence"/>
</dbReference>